<gene>
    <name evidence="4" type="ORF">PXEA_LOCUS10852</name>
</gene>
<evidence type="ECO:0000313" key="4">
    <source>
        <dbReference type="EMBL" id="VEL17412.1"/>
    </source>
</evidence>
<dbReference type="GO" id="GO:0005524">
    <property type="term" value="F:ATP binding"/>
    <property type="evidence" value="ECO:0007669"/>
    <property type="project" value="InterPro"/>
</dbReference>
<dbReference type="GO" id="GO:1902975">
    <property type="term" value="P:mitotic DNA replication initiation"/>
    <property type="evidence" value="ECO:0007669"/>
    <property type="project" value="TreeGrafter"/>
</dbReference>
<protein>
    <recommendedName>
        <fullName evidence="3">MCM AAA-lid domain-containing protein</fullName>
    </recommendedName>
</protein>
<keyword evidence="2" id="KW-0235">DNA replication</keyword>
<dbReference type="GO" id="GO:0003697">
    <property type="term" value="F:single-stranded DNA binding"/>
    <property type="evidence" value="ECO:0007669"/>
    <property type="project" value="TreeGrafter"/>
</dbReference>
<evidence type="ECO:0000259" key="3">
    <source>
        <dbReference type="Pfam" id="PF17855"/>
    </source>
</evidence>
<organism evidence="4 5">
    <name type="scientific">Protopolystoma xenopodis</name>
    <dbReference type="NCBI Taxonomy" id="117903"/>
    <lineage>
        <taxon>Eukaryota</taxon>
        <taxon>Metazoa</taxon>
        <taxon>Spiralia</taxon>
        <taxon>Lophotrochozoa</taxon>
        <taxon>Platyhelminthes</taxon>
        <taxon>Monogenea</taxon>
        <taxon>Polyopisthocotylea</taxon>
        <taxon>Polystomatidea</taxon>
        <taxon>Polystomatidae</taxon>
        <taxon>Protopolystoma</taxon>
    </lineage>
</organism>
<dbReference type="Proteomes" id="UP000784294">
    <property type="component" value="Unassembled WGS sequence"/>
</dbReference>
<comment type="caution">
    <text evidence="4">The sequence shown here is derived from an EMBL/GenBank/DDBJ whole genome shotgun (WGS) entry which is preliminary data.</text>
</comment>
<dbReference type="InterPro" id="IPR031327">
    <property type="entry name" value="MCM"/>
</dbReference>
<dbReference type="GO" id="GO:0017116">
    <property type="term" value="F:single-stranded DNA helicase activity"/>
    <property type="evidence" value="ECO:0007669"/>
    <property type="project" value="TreeGrafter"/>
</dbReference>
<proteinExistence type="inferred from homology"/>
<evidence type="ECO:0000256" key="1">
    <source>
        <dbReference type="ARBA" id="ARBA00008010"/>
    </source>
</evidence>
<dbReference type="Pfam" id="PF21128">
    <property type="entry name" value="WHD_MCM4"/>
    <property type="match status" value="1"/>
</dbReference>
<keyword evidence="5" id="KW-1185">Reference proteome</keyword>
<dbReference type="PANTHER" id="PTHR11630">
    <property type="entry name" value="DNA REPLICATION LICENSING FACTOR MCM FAMILY MEMBER"/>
    <property type="match status" value="1"/>
</dbReference>
<dbReference type="InterPro" id="IPR036388">
    <property type="entry name" value="WH-like_DNA-bd_sf"/>
</dbReference>
<name>A0A448WQ72_9PLAT</name>
<sequence length="147" mass="16887">MHLLNAFISKISAYPRQLESLVRLGEAHACMRLSNTVTVEDCREARRLQREALKQAAIDPMTGTIDVNILTTGISASMRARREEMANLIWAFLEEKPRVLTFSYARVLEEIRSRSDRLIPRDTFEDGLNTLRNANKIDWAGNTIRKR</sequence>
<dbReference type="Pfam" id="PF17855">
    <property type="entry name" value="MCM_lid"/>
    <property type="match status" value="1"/>
</dbReference>
<dbReference type="PANTHER" id="PTHR11630:SF66">
    <property type="entry name" value="DNA REPLICATION LICENSING FACTOR MCM4"/>
    <property type="match status" value="1"/>
</dbReference>
<dbReference type="GO" id="GO:0042555">
    <property type="term" value="C:MCM complex"/>
    <property type="evidence" value="ECO:0007669"/>
    <property type="project" value="TreeGrafter"/>
</dbReference>
<dbReference type="Gene3D" id="1.10.10.10">
    <property type="entry name" value="Winged helix-like DNA-binding domain superfamily/Winged helix DNA-binding domain"/>
    <property type="match status" value="1"/>
</dbReference>
<dbReference type="InterPro" id="IPR041562">
    <property type="entry name" value="MCM_lid"/>
</dbReference>
<dbReference type="EMBL" id="CAAALY010032495">
    <property type="protein sequence ID" value="VEL17412.1"/>
    <property type="molecule type" value="Genomic_DNA"/>
</dbReference>
<evidence type="ECO:0000256" key="2">
    <source>
        <dbReference type="ARBA" id="ARBA00022705"/>
    </source>
</evidence>
<dbReference type="InterPro" id="IPR027417">
    <property type="entry name" value="P-loop_NTPase"/>
</dbReference>
<evidence type="ECO:0000313" key="5">
    <source>
        <dbReference type="Proteomes" id="UP000784294"/>
    </source>
</evidence>
<dbReference type="OrthoDB" id="10251574at2759"/>
<dbReference type="GO" id="GO:0006271">
    <property type="term" value="P:DNA strand elongation involved in DNA replication"/>
    <property type="evidence" value="ECO:0007669"/>
    <property type="project" value="TreeGrafter"/>
</dbReference>
<dbReference type="GO" id="GO:0005634">
    <property type="term" value="C:nucleus"/>
    <property type="evidence" value="ECO:0007669"/>
    <property type="project" value="TreeGrafter"/>
</dbReference>
<dbReference type="Gene3D" id="3.40.50.300">
    <property type="entry name" value="P-loop containing nucleotide triphosphate hydrolases"/>
    <property type="match status" value="1"/>
</dbReference>
<reference evidence="4" key="1">
    <citation type="submission" date="2018-11" db="EMBL/GenBank/DDBJ databases">
        <authorList>
            <consortium name="Pathogen Informatics"/>
        </authorList>
    </citation>
    <scope>NUCLEOTIDE SEQUENCE</scope>
</reference>
<accession>A0A448WQ72</accession>
<feature type="domain" description="MCM AAA-lid" evidence="3">
    <location>
        <begin position="9"/>
        <end position="52"/>
    </location>
</feature>
<dbReference type="AlphaFoldDB" id="A0A448WQ72"/>
<comment type="similarity">
    <text evidence="1">Belongs to the MCM family.</text>
</comment>
<dbReference type="GO" id="GO:0000727">
    <property type="term" value="P:double-strand break repair via break-induced replication"/>
    <property type="evidence" value="ECO:0007669"/>
    <property type="project" value="TreeGrafter"/>
</dbReference>